<evidence type="ECO:0000313" key="2">
    <source>
        <dbReference type="Proteomes" id="UP000240418"/>
    </source>
</evidence>
<dbReference type="EMBL" id="PYGJ01000021">
    <property type="protein sequence ID" value="PSL17100.1"/>
    <property type="molecule type" value="Genomic_DNA"/>
</dbReference>
<organism evidence="1 2">
    <name type="scientific">Shimia abyssi</name>
    <dbReference type="NCBI Taxonomy" id="1662395"/>
    <lineage>
        <taxon>Bacteria</taxon>
        <taxon>Pseudomonadati</taxon>
        <taxon>Pseudomonadota</taxon>
        <taxon>Alphaproteobacteria</taxon>
        <taxon>Rhodobacterales</taxon>
        <taxon>Roseobacteraceae</taxon>
    </lineage>
</organism>
<evidence type="ECO:0000313" key="1">
    <source>
        <dbReference type="EMBL" id="PSL17100.1"/>
    </source>
</evidence>
<dbReference type="RefSeq" id="WP_106610314.1">
    <property type="nucleotide sequence ID" value="NZ_PYGJ01000021.1"/>
</dbReference>
<dbReference type="Proteomes" id="UP000240418">
    <property type="component" value="Unassembled WGS sequence"/>
</dbReference>
<reference evidence="1 2" key="1">
    <citation type="submission" date="2018-03" db="EMBL/GenBank/DDBJ databases">
        <title>Genomic Encyclopedia of Archaeal and Bacterial Type Strains, Phase II (KMG-II): from individual species to whole genera.</title>
        <authorList>
            <person name="Goeker M."/>
        </authorList>
    </citation>
    <scope>NUCLEOTIDE SEQUENCE [LARGE SCALE GENOMIC DNA]</scope>
    <source>
        <strain evidence="1 2">DSM 100673</strain>
    </source>
</reference>
<sequence>MTGGIPVRAEVFEEAIDGYFPLRVSLGHLLARHGFCSAWVVIRVAPIMDVPGLAREAPVPLKLDTAWGGQADWLAVCIAAGGMSGRGIWRWTDPSRRAATLPEDIRLAEPAFVRGIGFFEGDIEAGALGSIASRPESKVAICSGRKCASGACARAQCWPISGCVGIMRNTDDHRRAGCDIGTNSAKSFLLIHMDSEENSPFGRLFIDGMSGLKA</sequence>
<protein>
    <submittedName>
        <fullName evidence="1">Uncharacterized protein</fullName>
    </submittedName>
</protein>
<gene>
    <name evidence="1" type="ORF">CLV88_12110</name>
</gene>
<dbReference type="OrthoDB" id="7872244at2"/>
<comment type="caution">
    <text evidence="1">The sequence shown here is derived from an EMBL/GenBank/DDBJ whole genome shotgun (WGS) entry which is preliminary data.</text>
</comment>
<proteinExistence type="predicted"/>
<dbReference type="AlphaFoldDB" id="A0A2P8F5U8"/>
<keyword evidence="2" id="KW-1185">Reference proteome</keyword>
<name>A0A2P8F5U8_9RHOB</name>
<accession>A0A2P8F5U8</accession>